<dbReference type="RefSeq" id="WP_079689354.1">
    <property type="nucleotide sequence ID" value="NZ_FUZU01000004.1"/>
</dbReference>
<dbReference type="PANTHER" id="PTHR34585:SF22">
    <property type="entry name" value="HELIX-TURN-HELIX DOMAIN-CONTAINING PROTEIN"/>
    <property type="match status" value="1"/>
</dbReference>
<dbReference type="Proteomes" id="UP000190961">
    <property type="component" value="Unassembled WGS sequence"/>
</dbReference>
<dbReference type="PANTHER" id="PTHR34585">
    <property type="match status" value="1"/>
</dbReference>
<organism evidence="2 3">
    <name type="scientific">Ohtaekwangia koreensis</name>
    <dbReference type="NCBI Taxonomy" id="688867"/>
    <lineage>
        <taxon>Bacteria</taxon>
        <taxon>Pseudomonadati</taxon>
        <taxon>Bacteroidota</taxon>
        <taxon>Cytophagia</taxon>
        <taxon>Cytophagales</taxon>
        <taxon>Fulvivirgaceae</taxon>
        <taxon>Ohtaekwangia</taxon>
    </lineage>
</organism>
<name>A0A1T5MA03_9BACT</name>
<dbReference type="SUPFAM" id="SSF46955">
    <property type="entry name" value="Putative DNA-binding domain"/>
    <property type="match status" value="1"/>
</dbReference>
<dbReference type="InterPro" id="IPR041657">
    <property type="entry name" value="HTH_17"/>
</dbReference>
<evidence type="ECO:0000259" key="1">
    <source>
        <dbReference type="Pfam" id="PF12728"/>
    </source>
</evidence>
<keyword evidence="3" id="KW-1185">Reference proteome</keyword>
<dbReference type="InterPro" id="IPR009061">
    <property type="entry name" value="DNA-bd_dom_put_sf"/>
</dbReference>
<dbReference type="EMBL" id="FUZU01000004">
    <property type="protein sequence ID" value="SKC85080.1"/>
    <property type="molecule type" value="Genomic_DNA"/>
</dbReference>
<dbReference type="Pfam" id="PF12728">
    <property type="entry name" value="HTH_17"/>
    <property type="match status" value="1"/>
</dbReference>
<accession>A0A1T5MA03</accession>
<proteinExistence type="predicted"/>
<evidence type="ECO:0000313" key="3">
    <source>
        <dbReference type="Proteomes" id="UP000190961"/>
    </source>
</evidence>
<protein>
    <submittedName>
        <fullName evidence="2">Helix-turn-helix domain-containing protein</fullName>
    </submittedName>
</protein>
<dbReference type="AlphaFoldDB" id="A0A1T5MA03"/>
<sequence>MATNIITPEDLQTFKIELLEAIEKLLSQRQAGPMQRWLKSPQVRKLLNLSPGTLQNLRINGTLPFTKIGGVIFYDYQDIERILQERKANTESSPTKNQPRRS</sequence>
<gene>
    <name evidence="2" type="ORF">SAMN05660236_4817</name>
</gene>
<evidence type="ECO:0000313" key="2">
    <source>
        <dbReference type="EMBL" id="SKC85080.1"/>
    </source>
</evidence>
<reference evidence="2 3" key="1">
    <citation type="submission" date="2017-02" db="EMBL/GenBank/DDBJ databases">
        <authorList>
            <person name="Peterson S.W."/>
        </authorList>
    </citation>
    <scope>NUCLEOTIDE SEQUENCE [LARGE SCALE GENOMIC DNA]</scope>
    <source>
        <strain evidence="2 3">DSM 25262</strain>
    </source>
</reference>
<dbReference type="STRING" id="688867.SAMN05660236_4817"/>
<dbReference type="OrthoDB" id="1524679at2"/>
<feature type="domain" description="Helix-turn-helix" evidence="1">
    <location>
        <begin position="37"/>
        <end position="86"/>
    </location>
</feature>